<evidence type="ECO:0000313" key="3">
    <source>
        <dbReference type="Proteomes" id="UP000474228"/>
    </source>
</evidence>
<gene>
    <name evidence="2" type="ORF">GM539_11240</name>
</gene>
<feature type="non-terminal residue" evidence="2">
    <location>
        <position position="49"/>
    </location>
</feature>
<evidence type="ECO:0000313" key="2">
    <source>
        <dbReference type="EMBL" id="MTV63930.1"/>
    </source>
</evidence>
<dbReference type="AlphaFoldDB" id="A0A6G2D510"/>
<reference evidence="2 3" key="1">
    <citation type="submission" date="2019-11" db="EMBL/GenBank/DDBJ databases">
        <title>Growth characteristics of pneumococcus vary with the chemical composition of the capsule and with environmental conditions.</title>
        <authorList>
            <person name="Tothpal A."/>
            <person name="Desobry K."/>
            <person name="Joshi S."/>
            <person name="Wyllie A.L."/>
            <person name="Weinberger D.M."/>
        </authorList>
    </citation>
    <scope>NUCLEOTIDE SEQUENCE [LARGE SCALE GENOMIC DNA]</scope>
    <source>
        <strain evidence="3">pnumococcus22F</strain>
    </source>
</reference>
<dbReference type="Gene3D" id="1.10.10.10">
    <property type="entry name" value="Winged helix-like DNA-binding domain superfamily/Winged helix DNA-binding domain"/>
    <property type="match status" value="1"/>
</dbReference>
<dbReference type="Proteomes" id="UP000474228">
    <property type="component" value="Unassembled WGS sequence"/>
</dbReference>
<accession>A0A6G2D510</accession>
<dbReference type="Pfam" id="PF08280">
    <property type="entry name" value="HTH_Mga"/>
    <property type="match status" value="1"/>
</dbReference>
<feature type="domain" description="M protein trans-acting positive regulator (MGA) HTH" evidence="1">
    <location>
        <begin position="14"/>
        <end position="49"/>
    </location>
</feature>
<dbReference type="InterPro" id="IPR036388">
    <property type="entry name" value="WH-like_DNA-bd_sf"/>
</dbReference>
<name>A0A6G2D510_STREE</name>
<sequence>MNYGENTRMRNLLSTKVQRQLRLMENLIQNRNWMKLHELAEKLGCTERI</sequence>
<dbReference type="EMBL" id="WNHJ01000120">
    <property type="protein sequence ID" value="MTV63930.1"/>
    <property type="molecule type" value="Genomic_DNA"/>
</dbReference>
<evidence type="ECO:0000259" key="1">
    <source>
        <dbReference type="Pfam" id="PF08280"/>
    </source>
</evidence>
<organism evidence="2 3">
    <name type="scientific">Streptococcus pneumoniae</name>
    <dbReference type="NCBI Taxonomy" id="1313"/>
    <lineage>
        <taxon>Bacteria</taxon>
        <taxon>Bacillati</taxon>
        <taxon>Bacillota</taxon>
        <taxon>Bacilli</taxon>
        <taxon>Lactobacillales</taxon>
        <taxon>Streptococcaceae</taxon>
        <taxon>Streptococcus</taxon>
    </lineage>
</organism>
<protein>
    <recommendedName>
        <fullName evidence="1">M protein trans-acting positive regulator (MGA) HTH domain-containing protein</fullName>
    </recommendedName>
</protein>
<comment type="caution">
    <text evidence="2">The sequence shown here is derived from an EMBL/GenBank/DDBJ whole genome shotgun (WGS) entry which is preliminary data.</text>
</comment>
<dbReference type="InterPro" id="IPR013199">
    <property type="entry name" value="HTH_Mga_DNA-bd_dom"/>
</dbReference>
<proteinExistence type="predicted"/>